<feature type="compositionally biased region" description="Polar residues" evidence="11">
    <location>
        <begin position="681"/>
        <end position="692"/>
    </location>
</feature>
<keyword evidence="4 8" id="KW-0547">Nucleotide-binding</keyword>
<evidence type="ECO:0000256" key="7">
    <source>
        <dbReference type="PIRSR" id="PIRSR630616-1"/>
    </source>
</evidence>
<feature type="compositionally biased region" description="Basic and acidic residues" evidence="11">
    <location>
        <begin position="171"/>
        <end position="185"/>
    </location>
</feature>
<dbReference type="InterPro" id="IPR036034">
    <property type="entry name" value="PDZ_sf"/>
</dbReference>
<feature type="domain" description="Protein kinase" evidence="12">
    <location>
        <begin position="314"/>
        <end position="587"/>
    </location>
</feature>
<sequence>MDGSSACQRLQGALKREFPDISCDEAILSHLAQSLEGKGLPSADDVVESWAPFLIALDACSDDEEAHRVCCRLLQRLSAEASPKDSAEATARAAAGSRATPAAPAPASAAGSRAAPSPVPSPCLPSEEEYLKQRPTERATWEPKAKVGQGTRRRQQRQPHVGEPAGLDETEDRRRAADAARRCEENEQQSETVSAELEGWLERLRLEKYSERARAWCEKEGAVHLNEVLENWEDFANALSLKPLERKRVEKDVNSRRGPPEPPASPQPPPPASPQPPSPGTQVGPPVPVLPAQPSSASSSSKGSFGPPDDLQRYTLLEELGQGATATVYRCRRGEVQFAVKTISLAKLRLQRDYQRITDKLNREVQILFKLRHPRIVSLFDVVEETDKLHLVMELVEGGPEGIELFDYIVARGSFTEPVARYVFLQIVEGLKFIHLKDIVYRDLKPENILVDEKASRRNEGLFEVKLSDFGHSKLINDGYSTALTRVGTPQYWAPEVNDPAKAAKGYDQTVDLWSLGVVLYVMLIGAYPFDGMGEPIEEQMRRARLNFRSASGGMASESAQDLIRALIVVDPRRRLNLDGCRNHPWVVIPGGTLDQVMTPFDDSHVQEERVHLPNKPSKSQVEELRRDLHVWMKQYKCSAQVKQDYVIANIDERALDGRVSVARQELQQMVQFYVKKWGNTPENETSAPSRQSHWRPEPVLPAVPERRPGFRFRMVNHVLRVSSEHGAGLDLLAERGGMRVQMIYDQPGQPGLQIGDLITKINEVSLRRGDEHQVEGIFGTHFCDGAQLAIKREC</sequence>
<feature type="compositionally biased region" description="Basic and acidic residues" evidence="11">
    <location>
        <begin position="246"/>
        <end position="259"/>
    </location>
</feature>
<accession>A0A7S0FDT1</accession>
<dbReference type="PROSITE" id="PS50011">
    <property type="entry name" value="PROTEIN_KINASE_DOM"/>
    <property type="match status" value="1"/>
</dbReference>
<organism evidence="13">
    <name type="scientific">Pyrodinium bahamense</name>
    <dbReference type="NCBI Taxonomy" id="73915"/>
    <lineage>
        <taxon>Eukaryota</taxon>
        <taxon>Sar</taxon>
        <taxon>Alveolata</taxon>
        <taxon>Dinophyceae</taxon>
        <taxon>Gonyaulacales</taxon>
        <taxon>Pyrocystaceae</taxon>
        <taxon>Pyrodinium</taxon>
    </lineage>
</organism>
<feature type="binding site" evidence="8">
    <location>
        <position position="469"/>
    </location>
    <ligand>
        <name>ATP</name>
        <dbReference type="ChEBI" id="CHEBI:30616"/>
    </ligand>
</feature>
<dbReference type="GO" id="GO:0004674">
    <property type="term" value="F:protein serine/threonine kinase activity"/>
    <property type="evidence" value="ECO:0007669"/>
    <property type="project" value="UniProtKB-KW"/>
</dbReference>
<dbReference type="Pfam" id="PF00069">
    <property type="entry name" value="Pkinase"/>
    <property type="match status" value="1"/>
</dbReference>
<keyword evidence="2" id="KW-0723">Serine/threonine-protein kinase</keyword>
<feature type="region of interest" description="Disordered" evidence="11">
    <location>
        <begin position="680"/>
        <end position="700"/>
    </location>
</feature>
<dbReference type="InterPro" id="IPR011009">
    <property type="entry name" value="Kinase-like_dom_sf"/>
</dbReference>
<dbReference type="AlphaFoldDB" id="A0A7S0FDT1"/>
<dbReference type="PROSITE" id="PS00107">
    <property type="entry name" value="PROTEIN_KINASE_ATP"/>
    <property type="match status" value="1"/>
</dbReference>
<dbReference type="InterPro" id="IPR030616">
    <property type="entry name" value="Aur-like"/>
</dbReference>
<feature type="active site" description="Proton acceptor" evidence="7">
    <location>
        <position position="443"/>
    </location>
</feature>
<dbReference type="PROSITE" id="PS00108">
    <property type="entry name" value="PROTEIN_KINASE_ST"/>
    <property type="match status" value="1"/>
</dbReference>
<dbReference type="GO" id="GO:0005524">
    <property type="term" value="F:ATP binding"/>
    <property type="evidence" value="ECO:0007669"/>
    <property type="project" value="UniProtKB-UniRule"/>
</dbReference>
<feature type="compositionally biased region" description="Pro residues" evidence="11">
    <location>
        <begin position="260"/>
        <end position="291"/>
    </location>
</feature>
<dbReference type="Gene3D" id="1.10.510.10">
    <property type="entry name" value="Transferase(Phosphotransferase) domain 1"/>
    <property type="match status" value="1"/>
</dbReference>
<evidence type="ECO:0000256" key="2">
    <source>
        <dbReference type="ARBA" id="ARBA00022527"/>
    </source>
</evidence>
<evidence type="ECO:0000256" key="5">
    <source>
        <dbReference type="ARBA" id="ARBA00022777"/>
    </source>
</evidence>
<dbReference type="FunFam" id="1.10.510.10:FF:000571">
    <property type="entry name" value="Maternal embryonic leucine zipper kinase"/>
    <property type="match status" value="1"/>
</dbReference>
<dbReference type="PANTHER" id="PTHR24350">
    <property type="entry name" value="SERINE/THREONINE-PROTEIN KINASE IAL-RELATED"/>
    <property type="match status" value="1"/>
</dbReference>
<feature type="compositionally biased region" description="Basic and acidic residues" evidence="11">
    <location>
        <begin position="129"/>
        <end position="145"/>
    </location>
</feature>
<dbReference type="SUPFAM" id="SSF56112">
    <property type="entry name" value="Protein kinase-like (PK-like)"/>
    <property type="match status" value="1"/>
</dbReference>
<evidence type="ECO:0000256" key="11">
    <source>
        <dbReference type="SAM" id="MobiDB-lite"/>
    </source>
</evidence>
<evidence type="ECO:0000259" key="12">
    <source>
        <dbReference type="PROSITE" id="PS50011"/>
    </source>
</evidence>
<dbReference type="InterPro" id="IPR000719">
    <property type="entry name" value="Prot_kinase_dom"/>
</dbReference>
<dbReference type="CDD" id="cd05117">
    <property type="entry name" value="STKc_CAMK"/>
    <property type="match status" value="1"/>
</dbReference>
<evidence type="ECO:0000313" key="13">
    <source>
        <dbReference type="EMBL" id="CAD8353052.1"/>
    </source>
</evidence>
<evidence type="ECO:0000256" key="9">
    <source>
        <dbReference type="PIRSR" id="PIRSR630616-3"/>
    </source>
</evidence>
<evidence type="ECO:0000256" key="6">
    <source>
        <dbReference type="ARBA" id="ARBA00022840"/>
    </source>
</evidence>
<dbReference type="Gene3D" id="2.30.42.10">
    <property type="match status" value="1"/>
</dbReference>
<feature type="region of interest" description="Disordered" evidence="11">
    <location>
        <begin position="81"/>
        <end position="196"/>
    </location>
</feature>
<evidence type="ECO:0000256" key="8">
    <source>
        <dbReference type="PIRSR" id="PIRSR630616-2"/>
    </source>
</evidence>
<evidence type="ECO:0000256" key="10">
    <source>
        <dbReference type="PROSITE-ProRule" id="PRU10141"/>
    </source>
</evidence>
<evidence type="ECO:0000256" key="1">
    <source>
        <dbReference type="ARBA" id="ARBA00011245"/>
    </source>
</evidence>
<feature type="binding site" evidence="10">
    <location>
        <position position="341"/>
    </location>
    <ligand>
        <name>ATP</name>
        <dbReference type="ChEBI" id="CHEBI:30616"/>
    </ligand>
</feature>
<keyword evidence="3" id="KW-0808">Transferase</keyword>
<dbReference type="SMART" id="SM00220">
    <property type="entry name" value="S_TKc"/>
    <property type="match status" value="1"/>
</dbReference>
<evidence type="ECO:0000256" key="3">
    <source>
        <dbReference type="ARBA" id="ARBA00022679"/>
    </source>
</evidence>
<name>A0A7S0FDT1_9DINO</name>
<keyword evidence="6 8" id="KW-0067">ATP-binding</keyword>
<dbReference type="InterPro" id="IPR017441">
    <property type="entry name" value="Protein_kinase_ATP_BS"/>
</dbReference>
<dbReference type="EMBL" id="HBEG01013845">
    <property type="protein sequence ID" value="CAD8353052.1"/>
    <property type="molecule type" value="Transcribed_RNA"/>
</dbReference>
<feature type="region of interest" description="Disordered" evidence="11">
    <location>
        <begin position="246"/>
        <end position="310"/>
    </location>
</feature>
<evidence type="ECO:0000256" key="4">
    <source>
        <dbReference type="ARBA" id="ARBA00022741"/>
    </source>
</evidence>
<comment type="subunit">
    <text evidence="1">Monomer.</text>
</comment>
<feature type="compositionally biased region" description="Low complexity" evidence="11">
    <location>
        <begin position="292"/>
        <end position="308"/>
    </location>
</feature>
<keyword evidence="5" id="KW-0418">Kinase</keyword>
<feature type="cross-link" description="Glycyl lysine isopeptide (Lys-Gly) (interchain with G-Cter in SUMO2)" evidence="9">
    <location>
        <position position="445"/>
    </location>
</feature>
<feature type="binding site" evidence="8">
    <location>
        <begin position="447"/>
        <end position="448"/>
    </location>
    <ligand>
        <name>ATP</name>
        <dbReference type="ChEBI" id="CHEBI:30616"/>
    </ligand>
</feature>
<gene>
    <name evidence="13" type="ORF">PBAH0796_LOCUS8419</name>
</gene>
<feature type="compositionally biased region" description="Low complexity" evidence="11">
    <location>
        <begin position="88"/>
        <end position="116"/>
    </location>
</feature>
<dbReference type="InterPro" id="IPR008271">
    <property type="entry name" value="Ser/Thr_kinase_AS"/>
</dbReference>
<reference evidence="13" key="1">
    <citation type="submission" date="2021-01" db="EMBL/GenBank/DDBJ databases">
        <authorList>
            <person name="Corre E."/>
            <person name="Pelletier E."/>
            <person name="Niang G."/>
            <person name="Scheremetjew M."/>
            <person name="Finn R."/>
            <person name="Kale V."/>
            <person name="Holt S."/>
            <person name="Cochrane G."/>
            <person name="Meng A."/>
            <person name="Brown T."/>
            <person name="Cohen L."/>
        </authorList>
    </citation>
    <scope>NUCLEOTIDE SEQUENCE</scope>
    <source>
        <strain evidence="13">Pbaha01</strain>
    </source>
</reference>
<protein>
    <recommendedName>
        <fullName evidence="12">Protein kinase domain-containing protein</fullName>
    </recommendedName>
</protein>
<proteinExistence type="predicted"/>